<evidence type="ECO:0000256" key="1">
    <source>
        <dbReference type="SAM" id="MobiDB-lite"/>
    </source>
</evidence>
<dbReference type="Proteomes" id="UP000225740">
    <property type="component" value="Unassembled WGS sequence"/>
</dbReference>
<feature type="compositionally biased region" description="Acidic residues" evidence="1">
    <location>
        <begin position="377"/>
        <end position="442"/>
    </location>
</feature>
<dbReference type="AlphaFoldDB" id="A0A2G1WDV0"/>
<keyword evidence="4" id="KW-1185">Reference proteome</keyword>
<feature type="compositionally biased region" description="Acidic residues" evidence="1">
    <location>
        <begin position="354"/>
        <end position="363"/>
    </location>
</feature>
<dbReference type="OrthoDB" id="280375at2"/>
<dbReference type="EMBL" id="NIZW01000001">
    <property type="protein sequence ID" value="PHQ37197.1"/>
    <property type="molecule type" value="Genomic_DNA"/>
</dbReference>
<name>A0A2G1WDV0_9BACT</name>
<keyword evidence="2" id="KW-0472">Membrane</keyword>
<evidence type="ECO:0000313" key="3">
    <source>
        <dbReference type="EMBL" id="PHQ37197.1"/>
    </source>
</evidence>
<proteinExistence type="predicted"/>
<accession>A0A2G1WDV0</accession>
<protein>
    <submittedName>
        <fullName evidence="3">Uncharacterized protein</fullName>
    </submittedName>
</protein>
<feature type="compositionally biased region" description="Acidic residues" evidence="1">
    <location>
        <begin position="461"/>
        <end position="499"/>
    </location>
</feature>
<dbReference type="RefSeq" id="WP_099259015.1">
    <property type="nucleotide sequence ID" value="NZ_NIZW01000001.1"/>
</dbReference>
<organism evidence="3 4">
    <name type="scientific">Rhodopirellula bahusiensis</name>
    <dbReference type="NCBI Taxonomy" id="2014065"/>
    <lineage>
        <taxon>Bacteria</taxon>
        <taxon>Pseudomonadati</taxon>
        <taxon>Planctomycetota</taxon>
        <taxon>Planctomycetia</taxon>
        <taxon>Pirellulales</taxon>
        <taxon>Pirellulaceae</taxon>
        <taxon>Rhodopirellula</taxon>
    </lineage>
</organism>
<keyword evidence="2" id="KW-1133">Transmembrane helix</keyword>
<sequence>MGELSIQLTLTSKFPWGYPLRFELQPFCFLDPTMSSSPFEIFRRNLKPLMVLLTLLALFAFVVLPALDTYLRRGGGGNSDPVAAEYDGITLTQSRVARTTQQHRAVVGFLSDLGQETMRRGGVPQVPGFQFDQESGQIQSIGIDANPSEEATINSMRFYSEAKKAGFQLDDTSVRNWLSRYTDGLLSDNEISSMLMQFTKNQMGPIQLYEQLRMHLLADLYQRSAMVGLMNGRMPVSTPLAQWRNFLKTNQSATINAYGVLVEEYIDQTDDSPSQSQITEVYEAGKDLLAYPDDQDPEPKFRRPDSAKIEYLVADLNDFVEREKAKLSEEQIRVEYERRLAGGDFQLPVEEAEEATAELEAMEAETAAAAERKAAEEETPEAETEEPAAEEMTEETTETETETEPASEETSETPAEESPSEETPAEETSAEEAAEDAGEPATEDSSMIRSRDEAVQLVALQEDDADEADTAEDDAAETTEEAGNDEMELGDGLDLDDEPAETKPQPFDDVRDQIATEMVSETARNQFDQTITKMYGLMRDYFSEMAVHEGNVAVGVSDESDAPERPDLKAIAEENGLGYNTTGLVNRISISEDPIGESYGLGQSLQRRGAPYYAMMFGAAMQDGSSIPSQPEFSPQRSVDLENAKTYISWKTEDIEAYTPELDEVRDEVIMAIRTQEARSLAKKAAEDIAELVGQGKELTEVVPEGKEANIHTGLGPFSWLNMVGMMQTSLGNVPELNSVGSDFMQSVFTTEVGNVKVTPNAPQSVYYVVQPTEFQPEIEQLREQFSQPQQRFMAQLMGDDGATNIVRGFFETVNERTGFEIKLGEDR</sequence>
<keyword evidence="2" id="KW-0812">Transmembrane</keyword>
<reference evidence="3 4" key="1">
    <citation type="submission" date="2017-06" db="EMBL/GenBank/DDBJ databases">
        <title>Description of Rhodopirellula bahusiensis sp. nov.</title>
        <authorList>
            <person name="Kizina J."/>
            <person name="Harder J."/>
        </authorList>
    </citation>
    <scope>NUCLEOTIDE SEQUENCE [LARGE SCALE GENOMIC DNA]</scope>
    <source>
        <strain evidence="3 4">SWK21</strain>
    </source>
</reference>
<feature type="transmembrane region" description="Helical" evidence="2">
    <location>
        <begin position="49"/>
        <end position="67"/>
    </location>
</feature>
<dbReference type="GeneID" id="90607102"/>
<feature type="region of interest" description="Disordered" evidence="1">
    <location>
        <begin position="354"/>
        <end position="510"/>
    </location>
</feature>
<gene>
    <name evidence="3" type="ORF">CEE69_02280</name>
</gene>
<evidence type="ECO:0000313" key="4">
    <source>
        <dbReference type="Proteomes" id="UP000225740"/>
    </source>
</evidence>
<comment type="caution">
    <text evidence="3">The sequence shown here is derived from an EMBL/GenBank/DDBJ whole genome shotgun (WGS) entry which is preliminary data.</text>
</comment>
<evidence type="ECO:0000256" key="2">
    <source>
        <dbReference type="SAM" id="Phobius"/>
    </source>
</evidence>